<evidence type="ECO:0000313" key="2">
    <source>
        <dbReference type="EMBL" id="KAK7533331.1"/>
    </source>
</evidence>
<comment type="caution">
    <text evidence="2">The sequence shown here is derived from an EMBL/GenBank/DDBJ whole genome shotgun (WGS) entry which is preliminary data.</text>
</comment>
<evidence type="ECO:0000313" key="3">
    <source>
        <dbReference type="Proteomes" id="UP001360953"/>
    </source>
</evidence>
<sequence length="226" mass="24782">MERRPINQMSTAGLAKPPEPHGGSQEPFLQLSSVQVGSQTQDMAPACHRTEKILNLITPEMKRLRFLALLQCQSKASPRDCICSRHVLVIVNGNMVVQIREHSDKARDCFFVDCLVLGRSSKSSSPCSRISRQVVAAAFQPICAKTFGPHSTVLSQPPVVPQPSSEHLAQSPRNQASKPQEPAHPRTVQCPQSVRKRGAQEKRGPPSSCRPMPHENVASCRILQGS</sequence>
<protein>
    <submittedName>
        <fullName evidence="2">Uncharacterized protein</fullName>
    </submittedName>
</protein>
<reference evidence="2 3" key="1">
    <citation type="submission" date="2024-04" db="EMBL/GenBank/DDBJ databases">
        <title>Phyllosticta paracitricarpa is synonymous to the EU quarantine fungus P. citricarpa based on phylogenomic analyses.</title>
        <authorList>
            <consortium name="Lawrence Berkeley National Laboratory"/>
            <person name="Van ingen-buijs V.A."/>
            <person name="Van westerhoven A.C."/>
            <person name="Haridas S."/>
            <person name="Skiadas P."/>
            <person name="Martin F."/>
            <person name="Groenewald J.Z."/>
            <person name="Crous P.W."/>
            <person name="Seidl M.F."/>
        </authorList>
    </citation>
    <scope>NUCLEOTIDE SEQUENCE [LARGE SCALE GENOMIC DNA]</scope>
    <source>
        <strain evidence="2 3">CPC 17464</strain>
    </source>
</reference>
<keyword evidence="3" id="KW-1185">Reference proteome</keyword>
<feature type="region of interest" description="Disordered" evidence="1">
    <location>
        <begin position="154"/>
        <end position="226"/>
    </location>
</feature>
<gene>
    <name evidence="2" type="ORF">J3D65DRAFT_78821</name>
</gene>
<evidence type="ECO:0000256" key="1">
    <source>
        <dbReference type="SAM" id="MobiDB-lite"/>
    </source>
</evidence>
<dbReference type="RefSeq" id="XP_066652724.1">
    <property type="nucleotide sequence ID" value="XM_066804190.1"/>
</dbReference>
<dbReference type="GeneID" id="92037096"/>
<accession>A0ABR1LDK9</accession>
<organism evidence="2 3">
    <name type="scientific">Phyllosticta citribraziliensis</name>
    <dbReference type="NCBI Taxonomy" id="989973"/>
    <lineage>
        <taxon>Eukaryota</taxon>
        <taxon>Fungi</taxon>
        <taxon>Dikarya</taxon>
        <taxon>Ascomycota</taxon>
        <taxon>Pezizomycotina</taxon>
        <taxon>Dothideomycetes</taxon>
        <taxon>Dothideomycetes incertae sedis</taxon>
        <taxon>Botryosphaeriales</taxon>
        <taxon>Phyllostictaceae</taxon>
        <taxon>Phyllosticta</taxon>
    </lineage>
</organism>
<dbReference type="Proteomes" id="UP001360953">
    <property type="component" value="Unassembled WGS sequence"/>
</dbReference>
<feature type="region of interest" description="Disordered" evidence="1">
    <location>
        <begin position="1"/>
        <end position="27"/>
    </location>
</feature>
<feature type="compositionally biased region" description="Polar residues" evidence="1">
    <location>
        <begin position="167"/>
        <end position="178"/>
    </location>
</feature>
<name>A0ABR1LDK9_9PEZI</name>
<proteinExistence type="predicted"/>
<dbReference type="EMBL" id="JBBPEH010000010">
    <property type="protein sequence ID" value="KAK7533331.1"/>
    <property type="molecule type" value="Genomic_DNA"/>
</dbReference>